<gene>
    <name evidence="9" type="ORF">C7383_106178</name>
</gene>
<feature type="transmembrane region" description="Helical" evidence="7">
    <location>
        <begin position="82"/>
        <end position="104"/>
    </location>
</feature>
<evidence type="ECO:0000256" key="2">
    <source>
        <dbReference type="ARBA" id="ARBA00022448"/>
    </source>
</evidence>
<evidence type="ECO:0000256" key="5">
    <source>
        <dbReference type="ARBA" id="ARBA00022989"/>
    </source>
</evidence>
<dbReference type="PROSITE" id="PS50928">
    <property type="entry name" value="ABC_TM1"/>
    <property type="match status" value="1"/>
</dbReference>
<dbReference type="RefSeq" id="WP_109626540.1">
    <property type="nucleotide sequence ID" value="NZ_CABJAT010000006.1"/>
</dbReference>
<dbReference type="CDD" id="cd06261">
    <property type="entry name" value="TM_PBP2"/>
    <property type="match status" value="1"/>
</dbReference>
<keyword evidence="6 7" id="KW-0472">Membrane</keyword>
<keyword evidence="4 7" id="KW-0812">Transmembrane</keyword>
<evidence type="ECO:0000256" key="1">
    <source>
        <dbReference type="ARBA" id="ARBA00004651"/>
    </source>
</evidence>
<evidence type="ECO:0000256" key="3">
    <source>
        <dbReference type="ARBA" id="ARBA00022475"/>
    </source>
</evidence>
<dbReference type="PANTHER" id="PTHR43744">
    <property type="entry name" value="ABC TRANSPORTER PERMEASE PROTEIN MG189-RELATED-RELATED"/>
    <property type="match status" value="1"/>
</dbReference>
<feature type="domain" description="ABC transmembrane type-1" evidence="8">
    <location>
        <begin position="78"/>
        <end position="275"/>
    </location>
</feature>
<accession>A0AB73T493</accession>
<evidence type="ECO:0000313" key="9">
    <source>
        <dbReference type="EMBL" id="PWJ75608.1"/>
    </source>
</evidence>
<dbReference type="EMBL" id="QGGY01000006">
    <property type="protein sequence ID" value="PWJ75608.1"/>
    <property type="molecule type" value="Genomic_DNA"/>
</dbReference>
<reference evidence="9 10" key="1">
    <citation type="submission" date="2018-05" db="EMBL/GenBank/DDBJ databases">
        <authorList>
            <person name="Goeker M."/>
            <person name="Huntemann M."/>
            <person name="Clum A."/>
            <person name="Pillay M."/>
            <person name="Palaniappan K."/>
            <person name="Varghese N."/>
            <person name="Mikhailova N."/>
            <person name="Stamatis D."/>
            <person name="Reddy T."/>
            <person name="Daum C."/>
            <person name="Shapiro N."/>
            <person name="Ivanova N."/>
            <person name="Kyrpides N."/>
            <person name="Woyke T."/>
        </authorList>
    </citation>
    <scope>NUCLEOTIDE SEQUENCE [LARGE SCALE GENOMIC DNA]</scope>
    <source>
        <strain evidence="9 10">DSM 26524</strain>
    </source>
</reference>
<dbReference type="GO" id="GO:0055085">
    <property type="term" value="P:transmembrane transport"/>
    <property type="evidence" value="ECO:0007669"/>
    <property type="project" value="InterPro"/>
</dbReference>
<dbReference type="GO" id="GO:0005886">
    <property type="term" value="C:plasma membrane"/>
    <property type="evidence" value="ECO:0007669"/>
    <property type="project" value="UniProtKB-SubCell"/>
</dbReference>
<feature type="transmembrane region" description="Helical" evidence="7">
    <location>
        <begin position="154"/>
        <end position="175"/>
    </location>
</feature>
<dbReference type="InterPro" id="IPR000515">
    <property type="entry name" value="MetI-like"/>
</dbReference>
<evidence type="ECO:0000313" key="10">
    <source>
        <dbReference type="Proteomes" id="UP000245412"/>
    </source>
</evidence>
<evidence type="ECO:0000256" key="6">
    <source>
        <dbReference type="ARBA" id="ARBA00023136"/>
    </source>
</evidence>
<keyword evidence="10" id="KW-1185">Reference proteome</keyword>
<keyword evidence="3" id="KW-1003">Cell membrane</keyword>
<name>A0AB73T493_9FIRM</name>
<dbReference type="PANTHER" id="PTHR43744:SF12">
    <property type="entry name" value="ABC TRANSPORTER PERMEASE PROTEIN MG189-RELATED"/>
    <property type="match status" value="1"/>
</dbReference>
<comment type="caution">
    <text evidence="9">The sequence shown here is derived from an EMBL/GenBank/DDBJ whole genome shotgun (WGS) entry which is preliminary data.</text>
</comment>
<feature type="transmembrane region" description="Helical" evidence="7">
    <location>
        <begin position="18"/>
        <end position="39"/>
    </location>
</feature>
<dbReference type="Gene3D" id="1.10.3720.10">
    <property type="entry name" value="MetI-like"/>
    <property type="match status" value="1"/>
</dbReference>
<sequence length="289" mass="32526">MTNTAKTKVHKSRSVKSVILNIAVVALCLCYLFPIYIILVNSFKSRSELYDNILAIPQSFSFQYYAKAMDKMNFLRALSNSVIVTVVSILFIIVLASMTAWMLVRVNNKLSKVLFNIFVATMLIPFQTLMMPLMQEMGWIRDTLHIPMMDTLGGLIFMNIGFGASMAVFLFHGFVKSIPVSLEEAATIDGCNKFGVFWKIVFPMLKPTTVTVMILDVIWIWNDYLLPSLVLSSKANRTIPLSTFSFFGQFTIQWNMAMAGLMLTIIPVIIFYLCAQKYIIKGVAAGAVK</sequence>
<keyword evidence="5 7" id="KW-1133">Transmembrane helix</keyword>
<evidence type="ECO:0000256" key="4">
    <source>
        <dbReference type="ARBA" id="ARBA00022692"/>
    </source>
</evidence>
<dbReference type="Pfam" id="PF00528">
    <property type="entry name" value="BPD_transp_1"/>
    <property type="match status" value="1"/>
</dbReference>
<keyword evidence="2 7" id="KW-0813">Transport</keyword>
<comment type="similarity">
    <text evidence="7">Belongs to the binding-protein-dependent transport system permease family.</text>
</comment>
<feature type="transmembrane region" description="Helical" evidence="7">
    <location>
        <begin position="252"/>
        <end position="274"/>
    </location>
</feature>
<dbReference type="Proteomes" id="UP000245412">
    <property type="component" value="Unassembled WGS sequence"/>
</dbReference>
<dbReference type="SUPFAM" id="SSF161098">
    <property type="entry name" value="MetI-like"/>
    <property type="match status" value="1"/>
</dbReference>
<feature type="transmembrane region" description="Helical" evidence="7">
    <location>
        <begin position="113"/>
        <end position="134"/>
    </location>
</feature>
<dbReference type="InterPro" id="IPR035906">
    <property type="entry name" value="MetI-like_sf"/>
</dbReference>
<comment type="subcellular location">
    <subcellularLocation>
        <location evidence="1 7">Cell membrane</location>
        <topology evidence="1 7">Multi-pass membrane protein</topology>
    </subcellularLocation>
</comment>
<dbReference type="AlphaFoldDB" id="A0AB73T493"/>
<proteinExistence type="inferred from homology"/>
<evidence type="ECO:0000259" key="8">
    <source>
        <dbReference type="PROSITE" id="PS50928"/>
    </source>
</evidence>
<feature type="transmembrane region" description="Helical" evidence="7">
    <location>
        <begin position="196"/>
        <end position="221"/>
    </location>
</feature>
<organism evidence="9 10">
    <name type="scientific">Murimonas intestini</name>
    <dbReference type="NCBI Taxonomy" id="1337051"/>
    <lineage>
        <taxon>Bacteria</taxon>
        <taxon>Bacillati</taxon>
        <taxon>Bacillota</taxon>
        <taxon>Clostridia</taxon>
        <taxon>Lachnospirales</taxon>
        <taxon>Lachnospiraceae</taxon>
        <taxon>Murimonas</taxon>
    </lineage>
</organism>
<evidence type="ECO:0000256" key="7">
    <source>
        <dbReference type="RuleBase" id="RU363032"/>
    </source>
</evidence>
<protein>
    <submittedName>
        <fullName evidence="9">Carbohydrate ABC transporter membrane protein 2 (CUT1 family)</fullName>
    </submittedName>
</protein>